<dbReference type="InterPro" id="IPR003447">
    <property type="entry name" value="FEMABX"/>
</dbReference>
<protein>
    <recommendedName>
        <fullName evidence="7">BioF2-like acetyltransferase domain-containing protein</fullName>
    </recommendedName>
</protein>
<sequence length="342" mass="40673">MNVEITNEINLEKYNKLLSNSYEATFYHSTKHILFLQKILKIPMNFFVASEKDKLLGLLPFFSKKSPLGIVVNSLPFFGSYGGFIADQFETQKAILNALNEYNKQNDVLSSVIIVSPFSNFTSIYEKFYKFSFKEERRIQCIDLHEKSQEMLWNEFEQRVRRAIRKGQKNNISISKITPEGDSIEKFYQMHKMDMESKGGRSKPKSFFENLNKIFETDTDYNLFCAKYDGREIAYLLTFYFNSYVEYYMPAYDSTLKHLQGTSVLLWESIKHALEKNFKFYNFGGTWKNQEELYRFKRGWAAKDMPYFYYIYGDIERAKKNGLEQIKKDFENFYVFSYDLIK</sequence>
<keyword evidence="3" id="KW-0133">Cell shape</keyword>
<dbReference type="PANTHER" id="PTHR36174:SF1">
    <property type="entry name" value="LIPID II:GLYCINE GLYCYLTRANSFERASE"/>
    <property type="match status" value="1"/>
</dbReference>
<evidence type="ECO:0000256" key="3">
    <source>
        <dbReference type="ARBA" id="ARBA00022960"/>
    </source>
</evidence>
<accession>V6AV69</accession>
<evidence type="ECO:0000313" key="8">
    <source>
        <dbReference type="EMBL" id="CDI06454.1"/>
    </source>
</evidence>
<evidence type="ECO:0000256" key="1">
    <source>
        <dbReference type="ARBA" id="ARBA00009943"/>
    </source>
</evidence>
<dbReference type="PANTHER" id="PTHR36174">
    <property type="entry name" value="LIPID II:GLYCINE GLYCYLTRANSFERASE"/>
    <property type="match status" value="1"/>
</dbReference>
<keyword evidence="6" id="KW-0961">Cell wall biogenesis/degradation</keyword>
<reference evidence="8 9" key="1">
    <citation type="journal article" date="2013" name="PLoS ONE">
        <title>Enrichment and Genome Sequence of the Group I.1a Ammonia-Oxidizing Archaeon ?Ca. Nitrosotenuis uzonensis? Representing a Clade Globally.</title>
        <authorList>
            <person name="Lebedeva E.V."/>
            <person name="Hatzenpichler R."/>
            <person name="Pelletier E."/>
            <person name="Schuster N."/>
            <person name="Hauzmayer S."/>
            <person name="Bulaev A."/>
            <person name="Grigor'eva N.V."/>
            <person name="Galushko A."/>
            <person name="Schmid M."/>
            <person name="Palatinszky M."/>
            <person name="Le Paslier D."/>
            <person name="Daims H."/>
            <person name="Wagner M."/>
        </authorList>
    </citation>
    <scope>NUCLEOTIDE SEQUENCE [LARGE SCALE GENOMIC DNA]</scope>
    <source>
        <strain evidence="8 9">N4</strain>
    </source>
</reference>
<dbReference type="EMBL" id="CBTY010000010">
    <property type="protein sequence ID" value="CDI06454.1"/>
    <property type="molecule type" value="Genomic_DNA"/>
</dbReference>
<dbReference type="OrthoDB" id="135106at2157"/>
<gene>
    <name evidence="8" type="ORF">NITUZ_50001</name>
</gene>
<dbReference type="PROSITE" id="PS51191">
    <property type="entry name" value="FEMABX"/>
    <property type="match status" value="1"/>
</dbReference>
<keyword evidence="2" id="KW-0808">Transferase</keyword>
<evidence type="ECO:0000256" key="4">
    <source>
        <dbReference type="ARBA" id="ARBA00022984"/>
    </source>
</evidence>
<dbReference type="GO" id="GO:0071555">
    <property type="term" value="P:cell wall organization"/>
    <property type="evidence" value="ECO:0007669"/>
    <property type="project" value="UniProtKB-KW"/>
</dbReference>
<dbReference type="Gene3D" id="3.40.630.30">
    <property type="match status" value="1"/>
</dbReference>
<keyword evidence="4" id="KW-0573">Peptidoglycan synthesis</keyword>
<comment type="caution">
    <text evidence="8">The sequence shown here is derived from an EMBL/GenBank/DDBJ whole genome shotgun (WGS) entry which is preliminary data.</text>
</comment>
<dbReference type="AlphaFoldDB" id="V6AV69"/>
<dbReference type="STRING" id="1407055.NITUZ_50001"/>
<dbReference type="GO" id="GO:0008360">
    <property type="term" value="P:regulation of cell shape"/>
    <property type="evidence" value="ECO:0007669"/>
    <property type="project" value="UniProtKB-KW"/>
</dbReference>
<dbReference type="GO" id="GO:0016755">
    <property type="term" value="F:aminoacyltransferase activity"/>
    <property type="evidence" value="ECO:0007669"/>
    <property type="project" value="InterPro"/>
</dbReference>
<dbReference type="InterPro" id="IPR016181">
    <property type="entry name" value="Acyl_CoA_acyltransferase"/>
</dbReference>
<comment type="similarity">
    <text evidence="1">Belongs to the FemABX family.</text>
</comment>
<dbReference type="Pfam" id="PF13480">
    <property type="entry name" value="Acetyltransf_6"/>
    <property type="match status" value="1"/>
</dbReference>
<proteinExistence type="inferred from homology"/>
<name>V6AV69_9ARCH</name>
<keyword evidence="9" id="KW-1185">Reference proteome</keyword>
<feature type="domain" description="BioF2-like acetyltransferase" evidence="7">
    <location>
        <begin position="157"/>
        <end position="288"/>
    </location>
</feature>
<evidence type="ECO:0000259" key="7">
    <source>
        <dbReference type="Pfam" id="PF13480"/>
    </source>
</evidence>
<dbReference type="Proteomes" id="UP000018159">
    <property type="component" value="Unassembled WGS sequence"/>
</dbReference>
<organism evidence="8 9">
    <name type="scientific">Candidatus Nitrosotenuis uzonensis</name>
    <dbReference type="NCBI Taxonomy" id="1407055"/>
    <lineage>
        <taxon>Archaea</taxon>
        <taxon>Nitrososphaerota</taxon>
        <taxon>Candidatus Nitrosotenuis</taxon>
    </lineage>
</organism>
<evidence type="ECO:0000256" key="2">
    <source>
        <dbReference type="ARBA" id="ARBA00022679"/>
    </source>
</evidence>
<evidence type="ECO:0000256" key="5">
    <source>
        <dbReference type="ARBA" id="ARBA00023315"/>
    </source>
</evidence>
<keyword evidence="5" id="KW-0012">Acyltransferase</keyword>
<dbReference type="InterPro" id="IPR038740">
    <property type="entry name" value="BioF2-like_GNAT_dom"/>
</dbReference>
<dbReference type="RefSeq" id="WP_048197106.1">
    <property type="nucleotide sequence ID" value="NZ_CBTY010000010.1"/>
</dbReference>
<dbReference type="SUPFAM" id="SSF55729">
    <property type="entry name" value="Acyl-CoA N-acyltransferases (Nat)"/>
    <property type="match status" value="1"/>
</dbReference>
<evidence type="ECO:0000313" key="9">
    <source>
        <dbReference type="Proteomes" id="UP000018159"/>
    </source>
</evidence>
<evidence type="ECO:0000256" key="6">
    <source>
        <dbReference type="ARBA" id="ARBA00023316"/>
    </source>
</evidence>
<dbReference type="GO" id="GO:0044038">
    <property type="term" value="P:cell wall macromolecule biosynthetic process"/>
    <property type="evidence" value="ECO:0007669"/>
    <property type="project" value="InterPro"/>
</dbReference>
<dbReference type="InterPro" id="IPR050644">
    <property type="entry name" value="PG_Glycine_Bridge_Synth"/>
</dbReference>